<feature type="domain" description="Nitroreductase" evidence="5">
    <location>
        <begin position="82"/>
        <end position="236"/>
    </location>
</feature>
<keyword evidence="3" id="KW-0288">FMN</keyword>
<dbReference type="PANTHER" id="PTHR43425">
    <property type="entry name" value="OXYGEN-INSENSITIVE NADPH NITROREDUCTASE"/>
    <property type="match status" value="1"/>
</dbReference>
<evidence type="ECO:0000256" key="4">
    <source>
        <dbReference type="ARBA" id="ARBA00023002"/>
    </source>
</evidence>
<evidence type="ECO:0000256" key="1">
    <source>
        <dbReference type="ARBA" id="ARBA00008366"/>
    </source>
</evidence>
<reference evidence="6" key="1">
    <citation type="submission" date="2022-09" db="EMBL/GenBank/DDBJ databases">
        <title>Fusarium specimens isolated from Avocado Roots.</title>
        <authorList>
            <person name="Stajich J."/>
            <person name="Roper C."/>
            <person name="Heimlech-Rivalta G."/>
        </authorList>
    </citation>
    <scope>NUCLEOTIDE SEQUENCE</scope>
    <source>
        <strain evidence="6">CF00095</strain>
    </source>
</reference>
<comment type="similarity">
    <text evidence="1">Belongs to the flavin oxidoreductase frp family.</text>
</comment>
<name>A0ABQ8QYL8_FUSEQ</name>
<protein>
    <recommendedName>
        <fullName evidence="5">Nitroreductase domain-containing protein</fullName>
    </recommendedName>
</protein>
<dbReference type="Gene3D" id="3.40.109.10">
    <property type="entry name" value="NADH Oxidase"/>
    <property type="match status" value="1"/>
</dbReference>
<organism evidence="6 7">
    <name type="scientific">Fusarium equiseti</name>
    <name type="common">Fusarium scirpi</name>
    <dbReference type="NCBI Taxonomy" id="61235"/>
    <lineage>
        <taxon>Eukaryota</taxon>
        <taxon>Fungi</taxon>
        <taxon>Dikarya</taxon>
        <taxon>Ascomycota</taxon>
        <taxon>Pezizomycotina</taxon>
        <taxon>Sordariomycetes</taxon>
        <taxon>Hypocreomycetidae</taxon>
        <taxon>Hypocreales</taxon>
        <taxon>Nectriaceae</taxon>
        <taxon>Fusarium</taxon>
        <taxon>Fusarium incarnatum-equiseti species complex</taxon>
    </lineage>
</organism>
<comment type="caution">
    <text evidence="6">The sequence shown here is derived from an EMBL/GenBank/DDBJ whole genome shotgun (WGS) entry which is preliminary data.</text>
</comment>
<evidence type="ECO:0000259" key="5">
    <source>
        <dbReference type="Pfam" id="PF00881"/>
    </source>
</evidence>
<evidence type="ECO:0000313" key="7">
    <source>
        <dbReference type="Proteomes" id="UP001152024"/>
    </source>
</evidence>
<gene>
    <name evidence="6" type="ORF">NW768_011233</name>
</gene>
<dbReference type="InterPro" id="IPR000415">
    <property type="entry name" value="Nitroreductase-like"/>
</dbReference>
<accession>A0ABQ8QYL8</accession>
<sequence length="326" mass="36052">MLFIRRCKKRAGDMISAAVQDGEGTRSEMDGTTECQSITSVPPYEMGDNSLRPELDSRVDRYGEPLPQEGRIPRNATISRILQHVSVRSFIPDKKLPEGTLEILMAAAQSASTGSMLQSWSAVAITDTECKNHIATLSGEQDFIRQAPLFILLCADLSRLHNASDHHGRPGDGAGLERIDLFIMSTIDVAMAAQNASIAAESLGLGICYVGGARNNTRELSDYLALPLHVVGLFGMAVGKAKPEHINAHKPRLPMNGVMHIDVWNGEERLKRIERYEEILQKHYERHNKLGRPAWTATLANFVKSGDLDGRGRMRHVLDLQGFKFT</sequence>
<dbReference type="Pfam" id="PF00881">
    <property type="entry name" value="Nitroreductase"/>
    <property type="match status" value="1"/>
</dbReference>
<keyword evidence="2" id="KW-0285">Flavoprotein</keyword>
<dbReference type="EMBL" id="JAOQBH010000027">
    <property type="protein sequence ID" value="KAJ4115381.1"/>
    <property type="molecule type" value="Genomic_DNA"/>
</dbReference>
<proteinExistence type="inferred from homology"/>
<dbReference type="PANTHER" id="PTHR43425:SF2">
    <property type="entry name" value="OXYGEN-INSENSITIVE NADPH NITROREDUCTASE"/>
    <property type="match status" value="1"/>
</dbReference>
<evidence type="ECO:0000313" key="6">
    <source>
        <dbReference type="EMBL" id="KAJ4115381.1"/>
    </source>
</evidence>
<dbReference type="InterPro" id="IPR016446">
    <property type="entry name" value="Flavin_OxRdtase_Frp"/>
</dbReference>
<dbReference type="Proteomes" id="UP001152024">
    <property type="component" value="Unassembled WGS sequence"/>
</dbReference>
<keyword evidence="4" id="KW-0560">Oxidoreductase</keyword>
<dbReference type="InterPro" id="IPR029479">
    <property type="entry name" value="Nitroreductase"/>
</dbReference>
<evidence type="ECO:0000256" key="3">
    <source>
        <dbReference type="ARBA" id="ARBA00022643"/>
    </source>
</evidence>
<keyword evidence="7" id="KW-1185">Reference proteome</keyword>
<evidence type="ECO:0000256" key="2">
    <source>
        <dbReference type="ARBA" id="ARBA00022630"/>
    </source>
</evidence>
<dbReference type="SUPFAM" id="SSF55469">
    <property type="entry name" value="FMN-dependent nitroreductase-like"/>
    <property type="match status" value="1"/>
</dbReference>